<dbReference type="EMBL" id="CP095328">
    <property type="protein sequence ID" value="XAG42610.1"/>
    <property type="molecule type" value="Genomic_DNA"/>
</dbReference>
<organism evidence="1">
    <name type="scientific">Aeromonas sp. 19NY04SH05-1</name>
    <dbReference type="NCBI Taxonomy" id="2920537"/>
    <lineage>
        <taxon>Bacteria</taxon>
        <taxon>Pseudomonadati</taxon>
        <taxon>Pseudomonadota</taxon>
        <taxon>Gammaproteobacteria</taxon>
        <taxon>Aeromonadales</taxon>
        <taxon>Aeromonadaceae</taxon>
        <taxon>Aeromonas</taxon>
    </lineage>
</organism>
<gene>
    <name evidence="1" type="ORF">MRK42_06405</name>
</gene>
<accession>A0AAU6TBL9</accession>
<reference evidence="1" key="1">
    <citation type="submission" date="2022-03" db="EMBL/GenBank/DDBJ databases">
        <title>Sea Food Isolates.</title>
        <authorList>
            <person name="Li C."/>
        </authorList>
    </citation>
    <scope>NUCLEOTIDE SEQUENCE</scope>
    <source>
        <strain evidence="1">19NY04SH05-1</strain>
    </source>
</reference>
<proteinExistence type="predicted"/>
<dbReference type="RefSeq" id="WP_338611969.1">
    <property type="nucleotide sequence ID" value="NZ_CP095328.1"/>
</dbReference>
<sequence>MSYPPFNEGYITANYLNNYLVFRFEFILFAGSKAHATARGLQPPACCGHPAMWWMAKRLHRCVSARMVAKWVMLTKTVGEQNRESIKTGQGSINKLSAGDYLLVDGWREWLSVELDGQSGIWLPALM</sequence>
<evidence type="ECO:0000313" key="1">
    <source>
        <dbReference type="EMBL" id="XAG42610.1"/>
    </source>
</evidence>
<protein>
    <submittedName>
        <fullName evidence="1">Uncharacterized protein</fullName>
    </submittedName>
</protein>
<dbReference type="AlphaFoldDB" id="A0AAU6TBL9"/>
<name>A0AAU6TBL9_9GAMM</name>